<comment type="caution">
    <text evidence="1">The sequence shown here is derived from an EMBL/GenBank/DDBJ whole genome shotgun (WGS) entry which is preliminary data.</text>
</comment>
<name>A0A9X4KET7_9BACL</name>
<evidence type="ECO:0000313" key="2">
    <source>
        <dbReference type="Proteomes" id="UP001153387"/>
    </source>
</evidence>
<proteinExistence type="predicted"/>
<dbReference type="RefSeq" id="WP_277564562.1">
    <property type="nucleotide sequence ID" value="NZ_JAPDHZ010000002.1"/>
</dbReference>
<reference evidence="1 2" key="1">
    <citation type="submission" date="2022-10" db="EMBL/GenBank/DDBJ databases">
        <title>Comparative genomic analysis of Cohnella hashimotonis sp. nov., isolated from the International Space Station.</title>
        <authorList>
            <person name="Simpson A."/>
            <person name="Venkateswaran K."/>
        </authorList>
    </citation>
    <scope>NUCLEOTIDE SEQUENCE [LARGE SCALE GENOMIC DNA]</scope>
    <source>
        <strain evidence="1 2">DSM 18997</strain>
    </source>
</reference>
<organism evidence="1 2">
    <name type="scientific">Cohnella ginsengisoli</name>
    <dbReference type="NCBI Taxonomy" id="425004"/>
    <lineage>
        <taxon>Bacteria</taxon>
        <taxon>Bacillati</taxon>
        <taxon>Bacillota</taxon>
        <taxon>Bacilli</taxon>
        <taxon>Bacillales</taxon>
        <taxon>Paenibacillaceae</taxon>
        <taxon>Cohnella</taxon>
    </lineage>
</organism>
<gene>
    <name evidence="1" type="ORF">OMP38_07765</name>
</gene>
<keyword evidence="2" id="KW-1185">Reference proteome</keyword>
<dbReference type="EMBL" id="JAPDHZ010000002">
    <property type="protein sequence ID" value="MDG0790767.1"/>
    <property type="molecule type" value="Genomic_DNA"/>
</dbReference>
<dbReference type="AlphaFoldDB" id="A0A9X4KET7"/>
<dbReference type="Proteomes" id="UP001153387">
    <property type="component" value="Unassembled WGS sequence"/>
</dbReference>
<accession>A0A9X4KET7</accession>
<sequence>MIQGQFYCVACNELIGLLEARLLFKSGYYTVIYPLGCCRSCCAKHGLSDAGNSAELLRLQKSDEWRSPSSAMIAI</sequence>
<protein>
    <submittedName>
        <fullName evidence="1">Uncharacterized protein</fullName>
    </submittedName>
</protein>
<evidence type="ECO:0000313" key="1">
    <source>
        <dbReference type="EMBL" id="MDG0790767.1"/>
    </source>
</evidence>